<sequence length="551" mass="62533">MSTSTKILVFLWLCLYQVSGLPVAKRPTATGNGDDVIAGSDFLSVYMQRSEPKRASRPSEFHSRGYAPRNKYYPRLEHDNFVIQKSPLLSPYSENYEKYNKPYSELEYESNVSQEVEKVKSTQATETTTAVDEVETTIQDDYAKIENTSTTVQDQQSTTESVKVISVKISSSVVRHAPKTSQVKENKNKETDSENTNFTVENNDSNPEEKVQKETIDFYENRENEKLDLEESQQTKETSEALPYTGGENNIVSTLVTQDQPTITAAQRNDFGVEEASHEGRSYGQFLPPKEITSYGYEHREIPGIVEEIKRIPVENRQSKNQKITLTENYHNPPEALRSVQYGAEVVSTNKYRTLSGEEYQGERNYQVNSQSIPASYQSSVSTATSDSSVQFYRQHPKGAMAESVQRTVIAPKESSTEKIEYQEKPHEEQAEKNYEVPEQVYGTPEQNYEIDESVSVVTNGRVHGVQTPQPTETTDTADKKEDNHKFGYVVEGRNYRKYRVEERTPDGFIVGEYGVVSHDDGSLRGVRYTADSNINPRLIYDALVKFLSLK</sequence>
<evidence type="ECO:0000256" key="2">
    <source>
        <dbReference type="SAM" id="SignalP"/>
    </source>
</evidence>
<proteinExistence type="predicted"/>
<feature type="region of interest" description="Disordered" evidence="1">
    <location>
        <begin position="176"/>
        <end position="211"/>
    </location>
</feature>
<reference evidence="3" key="1">
    <citation type="submission" date="2015-12" db="EMBL/GenBank/DDBJ databases">
        <title>De novo transcriptome assembly of four potential Pierce s Disease insect vectors from Arizona vineyards.</title>
        <authorList>
            <person name="Tassone E.E."/>
        </authorList>
    </citation>
    <scope>NUCLEOTIDE SEQUENCE</scope>
</reference>
<gene>
    <name evidence="3" type="ORF">g.23306</name>
</gene>
<organism evidence="3">
    <name type="scientific">Clastoptera arizonana</name>
    <name type="common">Arizona spittle bug</name>
    <dbReference type="NCBI Taxonomy" id="38151"/>
    <lineage>
        <taxon>Eukaryota</taxon>
        <taxon>Metazoa</taxon>
        <taxon>Ecdysozoa</taxon>
        <taxon>Arthropoda</taxon>
        <taxon>Hexapoda</taxon>
        <taxon>Insecta</taxon>
        <taxon>Pterygota</taxon>
        <taxon>Neoptera</taxon>
        <taxon>Paraneoptera</taxon>
        <taxon>Hemiptera</taxon>
        <taxon>Auchenorrhyncha</taxon>
        <taxon>Cercopoidea</taxon>
        <taxon>Clastopteridae</taxon>
        <taxon>Clastoptera</taxon>
    </lineage>
</organism>
<evidence type="ECO:0000256" key="1">
    <source>
        <dbReference type="SAM" id="MobiDB-lite"/>
    </source>
</evidence>
<name>A0A1B6DDX8_9HEMI</name>
<dbReference type="EMBL" id="GEDC01013419">
    <property type="protein sequence ID" value="JAS23879.1"/>
    <property type="molecule type" value="Transcribed_RNA"/>
</dbReference>
<feature type="region of interest" description="Disordered" evidence="1">
    <location>
        <begin position="223"/>
        <end position="247"/>
    </location>
</feature>
<feature type="compositionally biased region" description="Basic and acidic residues" evidence="1">
    <location>
        <begin position="182"/>
        <end position="192"/>
    </location>
</feature>
<evidence type="ECO:0000313" key="3">
    <source>
        <dbReference type="EMBL" id="JAS23879.1"/>
    </source>
</evidence>
<feature type="chain" id="PRO_5008581180" evidence="2">
    <location>
        <begin position="21"/>
        <end position="551"/>
    </location>
</feature>
<feature type="compositionally biased region" description="Basic and acidic residues" evidence="1">
    <location>
        <begin position="223"/>
        <end position="239"/>
    </location>
</feature>
<feature type="compositionally biased region" description="Polar residues" evidence="1">
    <location>
        <begin position="194"/>
        <end position="205"/>
    </location>
</feature>
<feature type="signal peptide" evidence="2">
    <location>
        <begin position="1"/>
        <end position="20"/>
    </location>
</feature>
<accession>A0A1B6DDX8</accession>
<dbReference type="AlphaFoldDB" id="A0A1B6DDX8"/>
<protein>
    <submittedName>
        <fullName evidence="3">Uncharacterized protein</fullName>
    </submittedName>
</protein>
<keyword evidence="2" id="KW-0732">Signal</keyword>